<gene>
    <name evidence="1" type="ORF">FB45DRAFT_870454</name>
</gene>
<reference evidence="1" key="1">
    <citation type="submission" date="2023-03" db="EMBL/GenBank/DDBJ databases">
        <title>Massive genome expansion in bonnet fungi (Mycena s.s.) driven by repeated elements and novel gene families across ecological guilds.</title>
        <authorList>
            <consortium name="Lawrence Berkeley National Laboratory"/>
            <person name="Harder C.B."/>
            <person name="Miyauchi S."/>
            <person name="Viragh M."/>
            <person name="Kuo A."/>
            <person name="Thoen E."/>
            <person name="Andreopoulos B."/>
            <person name="Lu D."/>
            <person name="Skrede I."/>
            <person name="Drula E."/>
            <person name="Henrissat B."/>
            <person name="Morin E."/>
            <person name="Kohler A."/>
            <person name="Barry K."/>
            <person name="LaButti K."/>
            <person name="Morin E."/>
            <person name="Salamov A."/>
            <person name="Lipzen A."/>
            <person name="Mereny Z."/>
            <person name="Hegedus B."/>
            <person name="Baldrian P."/>
            <person name="Stursova M."/>
            <person name="Weitz H."/>
            <person name="Taylor A."/>
            <person name="Grigoriev I.V."/>
            <person name="Nagy L.G."/>
            <person name="Martin F."/>
            <person name="Kauserud H."/>
        </authorList>
    </citation>
    <scope>NUCLEOTIDE SEQUENCE</scope>
    <source>
        <strain evidence="1">9284</strain>
    </source>
</reference>
<organism evidence="1 2">
    <name type="scientific">Roridomyces roridus</name>
    <dbReference type="NCBI Taxonomy" id="1738132"/>
    <lineage>
        <taxon>Eukaryota</taxon>
        <taxon>Fungi</taxon>
        <taxon>Dikarya</taxon>
        <taxon>Basidiomycota</taxon>
        <taxon>Agaricomycotina</taxon>
        <taxon>Agaricomycetes</taxon>
        <taxon>Agaricomycetidae</taxon>
        <taxon>Agaricales</taxon>
        <taxon>Marasmiineae</taxon>
        <taxon>Mycenaceae</taxon>
        <taxon>Roridomyces</taxon>
    </lineage>
</organism>
<dbReference type="Proteomes" id="UP001221142">
    <property type="component" value="Unassembled WGS sequence"/>
</dbReference>
<evidence type="ECO:0000313" key="1">
    <source>
        <dbReference type="EMBL" id="KAJ7622240.1"/>
    </source>
</evidence>
<comment type="caution">
    <text evidence="1">The sequence shown here is derived from an EMBL/GenBank/DDBJ whole genome shotgun (WGS) entry which is preliminary data.</text>
</comment>
<name>A0AAD7FG81_9AGAR</name>
<protein>
    <submittedName>
        <fullName evidence="1">Uncharacterized protein</fullName>
    </submittedName>
</protein>
<keyword evidence="2" id="KW-1185">Reference proteome</keyword>
<dbReference type="EMBL" id="JARKIF010000015">
    <property type="protein sequence ID" value="KAJ7622240.1"/>
    <property type="molecule type" value="Genomic_DNA"/>
</dbReference>
<accession>A0AAD7FG81</accession>
<dbReference type="AlphaFoldDB" id="A0AAD7FG81"/>
<evidence type="ECO:0000313" key="2">
    <source>
        <dbReference type="Proteomes" id="UP001221142"/>
    </source>
</evidence>
<proteinExistence type="predicted"/>
<sequence length="212" mass="24120">MCNELEEEYEGRDLQSNESELRATGILNTARSGVQTEKPIVFAERKLNDGANLGHTYVKFQNFKYEWKMSCRWTTRTVWVFLAVGMLRRSPAQSWQQLFHVLGQIPITLPPLPNSFDNDTYDDHWYENEDDDRWSPPVSLTHPTGVDVVGVKAADLDEAGVLETQLLGHLPHYCLHPLLPLTLSGVRSRTAIILGAMGVGACIRLWYRTEYS</sequence>